<comment type="similarity">
    <text evidence="2 11">Belongs to the helicase family. RecQ subfamily.</text>
</comment>
<evidence type="ECO:0000256" key="5">
    <source>
        <dbReference type="ARBA" id="ARBA00022806"/>
    </source>
</evidence>
<dbReference type="InterPro" id="IPR018982">
    <property type="entry name" value="RQC_domain"/>
</dbReference>
<keyword evidence="6 11" id="KW-0067">ATP-binding</keyword>
<gene>
    <name evidence="12" type="ORF">PACLA_8A037238</name>
</gene>
<dbReference type="GO" id="GO:0006260">
    <property type="term" value="P:DNA replication"/>
    <property type="evidence" value="ECO:0007669"/>
    <property type="project" value="InterPro"/>
</dbReference>
<dbReference type="GO" id="GO:0016787">
    <property type="term" value="F:hydrolase activity"/>
    <property type="evidence" value="ECO:0007669"/>
    <property type="project" value="UniProtKB-KW"/>
</dbReference>
<dbReference type="PROSITE" id="PS51194">
    <property type="entry name" value="HELICASE_CTER"/>
    <property type="match status" value="1"/>
</dbReference>
<dbReference type="InterPro" id="IPR004589">
    <property type="entry name" value="DNA_helicase_ATP-dep_RecQ"/>
</dbReference>
<dbReference type="PANTHER" id="PTHR13710">
    <property type="entry name" value="DNA HELICASE RECQ FAMILY MEMBER"/>
    <property type="match status" value="1"/>
</dbReference>
<dbReference type="GO" id="GO:0005524">
    <property type="term" value="F:ATP binding"/>
    <property type="evidence" value="ECO:0007669"/>
    <property type="project" value="UniProtKB-KW"/>
</dbReference>
<keyword evidence="5 11" id="KW-0347">Helicase</keyword>
<evidence type="ECO:0000256" key="8">
    <source>
        <dbReference type="ARBA" id="ARBA00023235"/>
    </source>
</evidence>
<evidence type="ECO:0000256" key="2">
    <source>
        <dbReference type="ARBA" id="ARBA00005446"/>
    </source>
</evidence>
<keyword evidence="7" id="KW-0238">DNA-binding</keyword>
<comment type="caution">
    <text evidence="12">The sequence shown here is derived from an EMBL/GenBank/DDBJ whole genome shotgun (WGS) entry which is preliminary data.</text>
</comment>
<dbReference type="SMART" id="SM00490">
    <property type="entry name" value="HELICc"/>
    <property type="match status" value="1"/>
</dbReference>
<dbReference type="Gene3D" id="3.40.50.300">
    <property type="entry name" value="P-loop containing nucleotide triphosphate hydrolases"/>
    <property type="match status" value="2"/>
</dbReference>
<evidence type="ECO:0000313" key="13">
    <source>
        <dbReference type="Proteomes" id="UP001152795"/>
    </source>
</evidence>
<evidence type="ECO:0000256" key="9">
    <source>
        <dbReference type="ARBA" id="ARBA00023242"/>
    </source>
</evidence>
<evidence type="ECO:0000256" key="6">
    <source>
        <dbReference type="ARBA" id="ARBA00022840"/>
    </source>
</evidence>
<dbReference type="Pfam" id="PF00271">
    <property type="entry name" value="Helicase_C"/>
    <property type="match status" value="1"/>
</dbReference>
<keyword evidence="8" id="KW-0413">Isomerase</keyword>
<dbReference type="GO" id="GO:0005634">
    <property type="term" value="C:nucleus"/>
    <property type="evidence" value="ECO:0007669"/>
    <property type="project" value="UniProtKB-SubCell"/>
</dbReference>
<dbReference type="NCBIfam" id="TIGR00614">
    <property type="entry name" value="recQ_fam"/>
    <property type="match status" value="1"/>
</dbReference>
<dbReference type="GO" id="GO:0000724">
    <property type="term" value="P:double-strand break repair via homologous recombination"/>
    <property type="evidence" value="ECO:0007669"/>
    <property type="project" value="TreeGrafter"/>
</dbReference>
<evidence type="ECO:0000256" key="10">
    <source>
        <dbReference type="ARBA" id="ARBA00034617"/>
    </source>
</evidence>
<reference evidence="12" key="1">
    <citation type="submission" date="2020-04" db="EMBL/GenBank/DDBJ databases">
        <authorList>
            <person name="Alioto T."/>
            <person name="Alioto T."/>
            <person name="Gomez Garrido J."/>
        </authorList>
    </citation>
    <scope>NUCLEOTIDE SEQUENCE</scope>
    <source>
        <strain evidence="12">A484AB</strain>
    </source>
</reference>
<protein>
    <recommendedName>
        <fullName evidence="11">ATP-dependent DNA helicase</fullName>
        <ecNumber evidence="11">5.6.2.4</ecNumber>
    </recommendedName>
</protein>
<dbReference type="InterPro" id="IPR027417">
    <property type="entry name" value="P-loop_NTPase"/>
</dbReference>
<evidence type="ECO:0000256" key="7">
    <source>
        <dbReference type="ARBA" id="ARBA00023125"/>
    </source>
</evidence>
<dbReference type="InterPro" id="IPR036390">
    <property type="entry name" value="WH_DNA-bd_sf"/>
</dbReference>
<keyword evidence="4 11" id="KW-0378">Hydrolase</keyword>
<comment type="subcellular location">
    <subcellularLocation>
        <location evidence="1 11">Nucleus</location>
    </subcellularLocation>
</comment>
<dbReference type="InterPro" id="IPR032284">
    <property type="entry name" value="RecQ_Zn-bd"/>
</dbReference>
<dbReference type="GO" id="GO:0005737">
    <property type="term" value="C:cytoplasm"/>
    <property type="evidence" value="ECO:0007669"/>
    <property type="project" value="TreeGrafter"/>
</dbReference>
<dbReference type="GO" id="GO:0005694">
    <property type="term" value="C:chromosome"/>
    <property type="evidence" value="ECO:0007669"/>
    <property type="project" value="TreeGrafter"/>
</dbReference>
<dbReference type="Pfam" id="PF00270">
    <property type="entry name" value="DEAD"/>
    <property type="match status" value="1"/>
</dbReference>
<dbReference type="PANTHER" id="PTHR13710:SF153">
    <property type="entry name" value="RECQ-LIKE DNA HELICASE BLM"/>
    <property type="match status" value="1"/>
</dbReference>
<keyword evidence="3 11" id="KW-0547">Nucleotide-binding</keyword>
<dbReference type="InterPro" id="IPR036388">
    <property type="entry name" value="WH-like_DNA-bd_sf"/>
</dbReference>
<sequence>MSSYWFSYFGKYLKGKAYIMENRNQYFDAIVQQLQNIVESNQYCNNQIERQIGDVFKSVLQLMDTKRDKDIVKGLFAHATSVKFVSKIQKVQNKSAIMNCRDELKGNIEIFKNIQETSQVVRNDMTCSQQRRLQNRIVQARKDKEMKLKLESRGRMMKAEEWPELCKTMEYIFGEFDQKEKSGGGLEAHPRLKNESESFKKFHVETNGISMEAFANTATEAAKFIGVLLWHSGKLGAFGSGTESVVIAVKNEELHVQFLAWYCIRDGKYEIKLQTKYVRREFLSIESITPLQTLVTPTQEIQAVLTGDNVTDVLQQVFGYSSFQPGQEETIRTILDGSDTFVVMPTGGGKTLCYAIPAIISKGLTIVVTPLLALMDDQVRRLRAKKINVCYINSRMTEQEKDVVIHCLSQQECPYDILLITPEALVSPEFQAVVMKMSRTRNLARIIVDEAHCVDTWGNDFRQSYSQLSMFKDHSIQMVAFTGTATEITVQRIIESLQLDSPHTVRVSLERPNLSFTVAEKRESKSMENITDKIVKEYSGKCGIVYCFSTRDTLDMAYNLKQRGIKAVYYHGQLDLFEKDSNATMWLESRADVICATNAFGMGIDKKDVRFVIHHSMPKSMEEYFQEAGRAGRDGAPAHCTLFFRFQDRVKHLKHISEIEDGSHRTCAKKRLDGITKFCIGKECRKQAMLRYFNDQHHNDPCQVCDACINSSEQLTDMTETANGLINCALEILAMQPKVSSKYIISVYRGHKTKEIVTKGLHTLPSFGKGKEVFKNDKGALKLLHLLISMGILIENLSLAENQSTPFITVDENYQLQLSNGSIVIKM</sequence>
<evidence type="ECO:0000256" key="11">
    <source>
        <dbReference type="RuleBase" id="RU364117"/>
    </source>
</evidence>
<dbReference type="Pfam" id="PF09382">
    <property type="entry name" value="RQC"/>
    <property type="match status" value="1"/>
</dbReference>
<dbReference type="InterPro" id="IPR014001">
    <property type="entry name" value="Helicase_ATP-bd"/>
</dbReference>
<dbReference type="EMBL" id="CACRXK020001706">
    <property type="protein sequence ID" value="CAB3990678.1"/>
    <property type="molecule type" value="Genomic_DNA"/>
</dbReference>
<dbReference type="Proteomes" id="UP001152795">
    <property type="component" value="Unassembled WGS sequence"/>
</dbReference>
<evidence type="ECO:0000313" key="12">
    <source>
        <dbReference type="EMBL" id="CAB3990678.1"/>
    </source>
</evidence>
<dbReference type="GO" id="GO:0043138">
    <property type="term" value="F:3'-5' DNA helicase activity"/>
    <property type="evidence" value="ECO:0007669"/>
    <property type="project" value="UniProtKB-EC"/>
</dbReference>
<dbReference type="SUPFAM" id="SSF52540">
    <property type="entry name" value="P-loop containing nucleoside triphosphate hydrolases"/>
    <property type="match status" value="1"/>
</dbReference>
<proteinExistence type="inferred from homology"/>
<accession>A0A6S7GFB2</accession>
<dbReference type="SMART" id="SM00956">
    <property type="entry name" value="RQC"/>
    <property type="match status" value="1"/>
</dbReference>
<comment type="catalytic activity">
    <reaction evidence="11">
        <text>ATP + H2O = ADP + phosphate + H(+)</text>
        <dbReference type="Rhea" id="RHEA:13065"/>
        <dbReference type="ChEBI" id="CHEBI:15377"/>
        <dbReference type="ChEBI" id="CHEBI:15378"/>
        <dbReference type="ChEBI" id="CHEBI:30616"/>
        <dbReference type="ChEBI" id="CHEBI:43474"/>
        <dbReference type="ChEBI" id="CHEBI:456216"/>
    </reaction>
</comment>
<dbReference type="OrthoDB" id="10261556at2759"/>
<dbReference type="Gene3D" id="1.10.10.10">
    <property type="entry name" value="Winged helix-like DNA-binding domain superfamily/Winged helix DNA-binding domain"/>
    <property type="match status" value="1"/>
</dbReference>
<organism evidence="12 13">
    <name type="scientific">Paramuricea clavata</name>
    <name type="common">Red gorgonian</name>
    <name type="synonym">Violescent sea-whip</name>
    <dbReference type="NCBI Taxonomy" id="317549"/>
    <lineage>
        <taxon>Eukaryota</taxon>
        <taxon>Metazoa</taxon>
        <taxon>Cnidaria</taxon>
        <taxon>Anthozoa</taxon>
        <taxon>Octocorallia</taxon>
        <taxon>Malacalcyonacea</taxon>
        <taxon>Plexauridae</taxon>
        <taxon>Paramuricea</taxon>
    </lineage>
</organism>
<dbReference type="GO" id="GO:0003677">
    <property type="term" value="F:DNA binding"/>
    <property type="evidence" value="ECO:0007669"/>
    <property type="project" value="UniProtKB-KW"/>
</dbReference>
<dbReference type="SMART" id="SM00487">
    <property type="entry name" value="DEXDc"/>
    <property type="match status" value="1"/>
</dbReference>
<keyword evidence="13" id="KW-1185">Reference proteome</keyword>
<dbReference type="InterPro" id="IPR002464">
    <property type="entry name" value="DNA/RNA_helicase_DEAH_CS"/>
</dbReference>
<evidence type="ECO:0000256" key="3">
    <source>
        <dbReference type="ARBA" id="ARBA00022741"/>
    </source>
</evidence>
<dbReference type="CDD" id="cd17920">
    <property type="entry name" value="DEXHc_RecQ"/>
    <property type="match status" value="1"/>
</dbReference>
<dbReference type="GO" id="GO:0009378">
    <property type="term" value="F:four-way junction helicase activity"/>
    <property type="evidence" value="ECO:0007669"/>
    <property type="project" value="TreeGrafter"/>
</dbReference>
<evidence type="ECO:0000256" key="1">
    <source>
        <dbReference type="ARBA" id="ARBA00004123"/>
    </source>
</evidence>
<dbReference type="AlphaFoldDB" id="A0A6S7GFB2"/>
<keyword evidence="9 11" id="KW-0539">Nucleus</keyword>
<dbReference type="PROSITE" id="PS51192">
    <property type="entry name" value="HELICASE_ATP_BIND_1"/>
    <property type="match status" value="1"/>
</dbReference>
<comment type="catalytic activity">
    <reaction evidence="10 11">
        <text>Couples ATP hydrolysis with the unwinding of duplex DNA by translocating in the 3'-5' direction.</text>
        <dbReference type="EC" id="5.6.2.4"/>
    </reaction>
</comment>
<evidence type="ECO:0000256" key="4">
    <source>
        <dbReference type="ARBA" id="ARBA00022801"/>
    </source>
</evidence>
<dbReference type="InterPro" id="IPR011545">
    <property type="entry name" value="DEAD/DEAH_box_helicase_dom"/>
</dbReference>
<dbReference type="SUPFAM" id="SSF46785">
    <property type="entry name" value="Winged helix' DNA-binding domain"/>
    <property type="match status" value="1"/>
</dbReference>
<dbReference type="InterPro" id="IPR001650">
    <property type="entry name" value="Helicase_C-like"/>
</dbReference>
<dbReference type="PROSITE" id="PS00690">
    <property type="entry name" value="DEAH_ATP_HELICASE"/>
    <property type="match status" value="1"/>
</dbReference>
<dbReference type="Pfam" id="PF16124">
    <property type="entry name" value="RecQ_Zn_bind"/>
    <property type="match status" value="1"/>
</dbReference>
<name>A0A6S7GFB2_PARCT</name>
<dbReference type="EC" id="5.6.2.4" evidence="11"/>